<sequence>MDDPAPGLGSVVVAGVNIPIVVARDIAPLTVAGTGRAFYLIDKTAIQLVSNPTATRVIANYWQPDDTYLLTAIQRWGLAVVRPAAIAVAYDVSP</sequence>
<organism evidence="1 2">
    <name type="scientific">Candidatus Mycobacterium methanotrophicum</name>
    <dbReference type="NCBI Taxonomy" id="2943498"/>
    <lineage>
        <taxon>Bacteria</taxon>
        <taxon>Bacillati</taxon>
        <taxon>Actinomycetota</taxon>
        <taxon>Actinomycetes</taxon>
        <taxon>Mycobacteriales</taxon>
        <taxon>Mycobacteriaceae</taxon>
        <taxon>Mycobacterium</taxon>
    </lineage>
</organism>
<gene>
    <name evidence="1" type="ORF">M5I08_08565</name>
</gene>
<protein>
    <recommendedName>
        <fullName evidence="3">Capsid protein</fullName>
    </recommendedName>
</protein>
<reference evidence="1" key="1">
    <citation type="submission" date="2022-05" db="EMBL/GenBank/DDBJ databases">
        <title>A methanotrophic Mycobacterium dominates a cave microbial ecosystem.</title>
        <authorList>
            <person name="Van Spanning R.J.M."/>
            <person name="Guan Q."/>
            <person name="Melkonian C."/>
            <person name="Gallant J."/>
            <person name="Polerecky L."/>
            <person name="Flot J.-F."/>
            <person name="Brandt B.W."/>
            <person name="Braster M."/>
            <person name="Iturbe Espinoza P."/>
            <person name="Aerts J."/>
            <person name="Meima-Franke M."/>
            <person name="Piersma S.R."/>
            <person name="Bunduc C."/>
            <person name="Ummels R."/>
            <person name="Pain A."/>
            <person name="Fleming E.J."/>
            <person name="van der Wel N."/>
            <person name="Gherman V.D."/>
            <person name="Sarbu S.M."/>
            <person name="Bodelier P.L.E."/>
            <person name="Bitter W."/>
        </authorList>
    </citation>
    <scope>NUCLEOTIDE SEQUENCE</scope>
    <source>
        <strain evidence="1">Sulfur Cave</strain>
    </source>
</reference>
<dbReference type="RefSeq" id="WP_219066763.1">
    <property type="nucleotide sequence ID" value="NZ_CAJUXY010000011.1"/>
</dbReference>
<evidence type="ECO:0000313" key="1">
    <source>
        <dbReference type="EMBL" id="UQX12302.1"/>
    </source>
</evidence>
<dbReference type="Proteomes" id="UP001056610">
    <property type="component" value="Chromosome"/>
</dbReference>
<accession>A0ABY4QP74</accession>
<dbReference type="EMBL" id="CP097320">
    <property type="protein sequence ID" value="UQX12302.1"/>
    <property type="molecule type" value="Genomic_DNA"/>
</dbReference>
<evidence type="ECO:0000313" key="2">
    <source>
        <dbReference type="Proteomes" id="UP001056610"/>
    </source>
</evidence>
<proteinExistence type="predicted"/>
<name>A0ABY4QP74_9MYCO</name>
<evidence type="ECO:0008006" key="3">
    <source>
        <dbReference type="Google" id="ProtNLM"/>
    </source>
</evidence>
<keyword evidence="2" id="KW-1185">Reference proteome</keyword>